<comment type="caution">
    <text evidence="1">The sequence shown here is derived from an EMBL/GenBank/DDBJ whole genome shotgun (WGS) entry which is preliminary data.</text>
</comment>
<evidence type="ECO:0000313" key="2">
    <source>
        <dbReference type="Proteomes" id="UP000824782"/>
    </source>
</evidence>
<proteinExistence type="predicted"/>
<organism evidence="1 2">
    <name type="scientific">Engystomops pustulosus</name>
    <name type="common">Tungara frog</name>
    <name type="synonym">Physalaemus pustulosus</name>
    <dbReference type="NCBI Taxonomy" id="76066"/>
    <lineage>
        <taxon>Eukaryota</taxon>
        <taxon>Metazoa</taxon>
        <taxon>Chordata</taxon>
        <taxon>Craniata</taxon>
        <taxon>Vertebrata</taxon>
        <taxon>Euteleostomi</taxon>
        <taxon>Amphibia</taxon>
        <taxon>Batrachia</taxon>
        <taxon>Anura</taxon>
        <taxon>Neobatrachia</taxon>
        <taxon>Hyloidea</taxon>
        <taxon>Leptodactylidae</taxon>
        <taxon>Leiuperinae</taxon>
        <taxon>Engystomops</taxon>
    </lineage>
</organism>
<gene>
    <name evidence="1" type="ORF">GDO81_023010</name>
</gene>
<accession>A0AAV6Z9Z8</accession>
<reference evidence="1" key="1">
    <citation type="thesis" date="2020" institute="ProQuest LLC" country="789 East Eisenhower Parkway, Ann Arbor, MI, USA">
        <title>Comparative Genomics and Chromosome Evolution.</title>
        <authorList>
            <person name="Mudd A.B."/>
        </authorList>
    </citation>
    <scope>NUCLEOTIDE SEQUENCE</scope>
    <source>
        <strain evidence="1">237g6f4</strain>
        <tissue evidence="1">Blood</tissue>
    </source>
</reference>
<sequence length="58" mass="6464">MQGGNDVSRREKVSNDVALKLFGGSSKECGGFKENMDRRHLRWNSCGYVTVKVLKSST</sequence>
<name>A0AAV6Z9Z8_ENGPU</name>
<protein>
    <submittedName>
        <fullName evidence="1">Uncharacterized protein</fullName>
    </submittedName>
</protein>
<dbReference type="EMBL" id="WNYA01002528">
    <property type="protein sequence ID" value="KAG8544145.1"/>
    <property type="molecule type" value="Genomic_DNA"/>
</dbReference>
<keyword evidence="2" id="KW-1185">Reference proteome</keyword>
<evidence type="ECO:0000313" key="1">
    <source>
        <dbReference type="EMBL" id="KAG8544145.1"/>
    </source>
</evidence>
<dbReference type="AlphaFoldDB" id="A0AAV6Z9Z8"/>
<dbReference type="Proteomes" id="UP000824782">
    <property type="component" value="Unassembled WGS sequence"/>
</dbReference>